<evidence type="ECO:0000256" key="3">
    <source>
        <dbReference type="PIRSR" id="PIRSR600183-50"/>
    </source>
</evidence>
<comment type="cofactor">
    <cofactor evidence="1 3">
        <name>pyridoxal 5'-phosphate</name>
        <dbReference type="ChEBI" id="CHEBI:597326"/>
    </cofactor>
</comment>
<dbReference type="Pfam" id="PF02784">
    <property type="entry name" value="Orn_Arg_deC_N"/>
    <property type="match status" value="1"/>
</dbReference>
<feature type="domain" description="Orn/DAP/Arg decarboxylase 2 N-terminal" evidence="4">
    <location>
        <begin position="21"/>
        <end position="259"/>
    </location>
</feature>
<organism evidence="5">
    <name type="scientific">Prevotella sp. GTC17253</name>
    <dbReference type="NCBI Taxonomy" id="3236793"/>
    <lineage>
        <taxon>Bacteria</taxon>
        <taxon>Pseudomonadati</taxon>
        <taxon>Bacteroidota</taxon>
        <taxon>Bacteroidia</taxon>
        <taxon>Bacteroidales</taxon>
        <taxon>Prevotellaceae</taxon>
        <taxon>Prevotella</taxon>
    </lineage>
</organism>
<evidence type="ECO:0000259" key="4">
    <source>
        <dbReference type="Pfam" id="PF02784"/>
    </source>
</evidence>
<dbReference type="InterPro" id="IPR009006">
    <property type="entry name" value="Ala_racemase/Decarboxylase_C"/>
</dbReference>
<dbReference type="PANTHER" id="PTHR43727:SF3">
    <property type="entry name" value="GROUP IV DECARBOXYLASE"/>
    <property type="match status" value="1"/>
</dbReference>
<dbReference type="SUPFAM" id="SSF51419">
    <property type="entry name" value="PLP-binding barrel"/>
    <property type="match status" value="1"/>
</dbReference>
<dbReference type="GO" id="GO:0009089">
    <property type="term" value="P:lysine biosynthetic process via diaminopimelate"/>
    <property type="evidence" value="ECO:0007669"/>
    <property type="project" value="TreeGrafter"/>
</dbReference>
<name>A0AB33IQM1_9BACT</name>
<feature type="modified residue" description="N6-(pyridoxal phosphate)lysine" evidence="3">
    <location>
        <position position="43"/>
    </location>
</feature>
<feature type="active site" description="Proton donor" evidence="3">
    <location>
        <position position="323"/>
    </location>
</feature>
<sequence>MNTNKLQTPCFVLDQRDVVDNIKEFQNALSSFFPQSVISYSVKTNSLPYILKLVKEQGCYAEVVSYNEYNFAVRIGFPKEHIVYNGPMKSKETFLDAVRHHSIVNIETWREIEWLQELPREETFEVGVRLNINISAISPEDENHPNDDSRFGFSYESGEWEEALARIAELKNVMVVGIHSHREPKTRSVSFYHNVISYVQDVIHEYNLKLKYWDLGGGFFGSMPGKPTYYEYAEVFYKTLSADLHDISIIVEPGNAVVASGFDYVMEVIDVKKHDGNIYICTDGTRNDVDPFFHKSDYFKEVIYQDEVGDVASQPQIVSGLSCLEYDRMFTLPAGERRLQPGDHIVLHRVGAYTMSLTPLFIHYFPVVYLKTSSDERPQIIREEWTEDEFLQKSIY</sequence>
<proteinExistence type="predicted"/>
<dbReference type="InterPro" id="IPR029066">
    <property type="entry name" value="PLP-binding_barrel"/>
</dbReference>
<dbReference type="InterPro" id="IPR000183">
    <property type="entry name" value="Orn/DAP/Arg_de-COase"/>
</dbReference>
<dbReference type="InterPro" id="IPR022644">
    <property type="entry name" value="De-COase2_N"/>
</dbReference>
<evidence type="ECO:0000256" key="1">
    <source>
        <dbReference type="ARBA" id="ARBA00001933"/>
    </source>
</evidence>
<keyword evidence="2 3" id="KW-0663">Pyridoxal phosphate</keyword>
<gene>
    <name evidence="5" type="primary">fslC</name>
    <name evidence="5" type="ORF">GTC17253_03210</name>
</gene>
<dbReference type="Gene3D" id="2.40.37.10">
    <property type="entry name" value="Lyase, Ornithine Decarboxylase, Chain A, domain 1"/>
    <property type="match status" value="1"/>
</dbReference>
<dbReference type="SUPFAM" id="SSF50621">
    <property type="entry name" value="Alanine racemase C-terminal domain-like"/>
    <property type="match status" value="1"/>
</dbReference>
<accession>A0AB33IQM1</accession>
<dbReference type="PANTHER" id="PTHR43727">
    <property type="entry name" value="DIAMINOPIMELATE DECARBOXYLASE"/>
    <property type="match status" value="1"/>
</dbReference>
<protein>
    <submittedName>
        <fullName evidence="5">Rhizoferrin biosystnesis N-citrylornithine decarboxylase FslC</fullName>
    </submittedName>
</protein>
<reference evidence="5" key="1">
    <citation type="submission" date="2024-07" db="EMBL/GenBank/DDBJ databases">
        <title>Complete genome sequence of Prevotella sp. YM-2024 GTC17253.</title>
        <authorList>
            <person name="Hayashi M."/>
            <person name="Muto Y."/>
            <person name="Tanaka K."/>
            <person name="Niwa H."/>
        </authorList>
    </citation>
    <scope>NUCLEOTIDE SEQUENCE</scope>
    <source>
        <strain evidence="5">GTC17253</strain>
    </source>
</reference>
<dbReference type="EMBL" id="AP035785">
    <property type="protein sequence ID" value="BFO70355.1"/>
    <property type="molecule type" value="Genomic_DNA"/>
</dbReference>
<evidence type="ECO:0000313" key="5">
    <source>
        <dbReference type="EMBL" id="BFO70355.1"/>
    </source>
</evidence>
<dbReference type="GO" id="GO:0008836">
    <property type="term" value="F:diaminopimelate decarboxylase activity"/>
    <property type="evidence" value="ECO:0007669"/>
    <property type="project" value="TreeGrafter"/>
</dbReference>
<evidence type="ECO:0000256" key="2">
    <source>
        <dbReference type="ARBA" id="ARBA00022898"/>
    </source>
</evidence>
<dbReference type="Gene3D" id="3.20.20.10">
    <property type="entry name" value="Alanine racemase"/>
    <property type="match status" value="1"/>
</dbReference>
<dbReference type="AlphaFoldDB" id="A0AB33IQM1"/>
<dbReference type="PRINTS" id="PR01179">
    <property type="entry name" value="ODADCRBXLASE"/>
</dbReference>